<dbReference type="PANTHER" id="PTHR18964:SF165">
    <property type="entry name" value="BETA-GLUCOSIDE KINASE"/>
    <property type="match status" value="1"/>
</dbReference>
<organism evidence="2 3">
    <name type="scientific">Paracerasibacillus soli</name>
    <dbReference type="NCBI Taxonomy" id="480284"/>
    <lineage>
        <taxon>Bacteria</taxon>
        <taxon>Bacillati</taxon>
        <taxon>Bacillota</taxon>
        <taxon>Bacilli</taxon>
        <taxon>Bacillales</taxon>
        <taxon>Bacillaceae</taxon>
        <taxon>Paracerasibacillus</taxon>
    </lineage>
</organism>
<keyword evidence="3" id="KW-1185">Reference proteome</keyword>
<comment type="caution">
    <text evidence="2">The sequence shown here is derived from an EMBL/GenBank/DDBJ whole genome shotgun (WGS) entry which is preliminary data.</text>
</comment>
<sequence length="292" mass="31842">MRILGVDIGGTMMKFGITDEQGIIEQYREYPTESKKGGPYIVQKVINLISNFTDFDAIGISTAGQVNQKDGSILYANENIPHYTGMKLKAILEEHFQVPVKVENDVNAAALGENYFGKGSKYDDFLFLTYGTGIGGAIVMASKIYHGQAGIAGKFGHMITHPNGILCNCGNKGCYEAYASTTALMKKAQNVDAKYIDGKIIFEAYRHSDEKIGSIIDDWVEEIALGLVSLIHIFNPPAVIIGGGIMEQAILIEKISTRVKYLIMDSFRHVEIQKATLGNKAGLLGAASLHLK</sequence>
<evidence type="ECO:0000256" key="1">
    <source>
        <dbReference type="ARBA" id="ARBA00006479"/>
    </source>
</evidence>
<name>A0ABU5CSS5_9BACI</name>
<dbReference type="Proteomes" id="UP001275315">
    <property type="component" value="Unassembled WGS sequence"/>
</dbReference>
<dbReference type="InterPro" id="IPR043129">
    <property type="entry name" value="ATPase_NBD"/>
</dbReference>
<reference evidence="2 3" key="1">
    <citation type="submission" date="2023-10" db="EMBL/GenBank/DDBJ databases">
        <title>Virgibacillus soli CC-YMP-6 genome.</title>
        <authorList>
            <person name="Miliotis G."/>
            <person name="Sengupta P."/>
            <person name="Hameed A."/>
            <person name="Chuvochina M."/>
            <person name="Mcdonagh F."/>
            <person name="Simpson A.C."/>
            <person name="Singh N.K."/>
            <person name="Rekha P.D."/>
            <person name="Raman K."/>
            <person name="Hugenholtz P."/>
            <person name="Venkateswaran K."/>
        </authorList>
    </citation>
    <scope>NUCLEOTIDE SEQUENCE [LARGE SCALE GENOMIC DNA]</scope>
    <source>
        <strain evidence="2 3">CC-YMP-6</strain>
    </source>
</reference>
<protein>
    <submittedName>
        <fullName evidence="2">ROK family protein</fullName>
    </submittedName>
</protein>
<evidence type="ECO:0000313" key="3">
    <source>
        <dbReference type="Proteomes" id="UP001275315"/>
    </source>
</evidence>
<dbReference type="Gene3D" id="3.30.420.40">
    <property type="match status" value="2"/>
</dbReference>
<dbReference type="SUPFAM" id="SSF53067">
    <property type="entry name" value="Actin-like ATPase domain"/>
    <property type="match status" value="1"/>
</dbReference>
<dbReference type="EMBL" id="JAWDIQ010000002">
    <property type="protein sequence ID" value="MDY0409381.1"/>
    <property type="molecule type" value="Genomic_DNA"/>
</dbReference>
<gene>
    <name evidence="2" type="ORF">RWD45_13375</name>
</gene>
<dbReference type="CDD" id="cd24068">
    <property type="entry name" value="ASKHA_NBD_ROK_FnNanK-like"/>
    <property type="match status" value="1"/>
</dbReference>
<accession>A0ABU5CSS5</accession>
<proteinExistence type="inferred from homology"/>
<dbReference type="InterPro" id="IPR000600">
    <property type="entry name" value="ROK"/>
</dbReference>
<evidence type="ECO:0000313" key="2">
    <source>
        <dbReference type="EMBL" id="MDY0409381.1"/>
    </source>
</evidence>
<dbReference type="PANTHER" id="PTHR18964">
    <property type="entry name" value="ROK (REPRESSOR, ORF, KINASE) FAMILY"/>
    <property type="match status" value="1"/>
</dbReference>
<dbReference type="RefSeq" id="WP_320380176.1">
    <property type="nucleotide sequence ID" value="NZ_JAWDIQ010000002.1"/>
</dbReference>
<comment type="similarity">
    <text evidence="1">Belongs to the ROK (NagC/XylR) family.</text>
</comment>
<dbReference type="Pfam" id="PF00480">
    <property type="entry name" value="ROK"/>
    <property type="match status" value="1"/>
</dbReference>